<proteinExistence type="predicted"/>
<dbReference type="RefSeq" id="XP_062692772.1">
    <property type="nucleotide sequence ID" value="XM_062839484.1"/>
</dbReference>
<name>A0AAJ0I7P2_9PEZI</name>
<dbReference type="GeneID" id="87877106"/>
<keyword evidence="2" id="KW-1185">Reference proteome</keyword>
<dbReference type="EMBL" id="JAULSX010000004">
    <property type="protein sequence ID" value="KAK3492314.1"/>
    <property type="molecule type" value="Genomic_DNA"/>
</dbReference>
<evidence type="ECO:0000313" key="1">
    <source>
        <dbReference type="EMBL" id="KAK3492314.1"/>
    </source>
</evidence>
<gene>
    <name evidence="1" type="ORF">B0T23DRAFT_412414</name>
</gene>
<comment type="caution">
    <text evidence="1">The sequence shown here is derived from an EMBL/GenBank/DDBJ whole genome shotgun (WGS) entry which is preliminary data.</text>
</comment>
<protein>
    <submittedName>
        <fullName evidence="1">Uncharacterized protein</fullName>
    </submittedName>
</protein>
<evidence type="ECO:0000313" key="2">
    <source>
        <dbReference type="Proteomes" id="UP001285908"/>
    </source>
</evidence>
<dbReference type="Proteomes" id="UP001285908">
    <property type="component" value="Unassembled WGS sequence"/>
</dbReference>
<accession>A0AAJ0I7P2</accession>
<sequence length="86" mass="9627">MPLGAPSIVVSRRRRRGCAFGLKLRSSNSLSDCTDRTRRRRPIRHGVTLSFVGQYGGYEGVKVPGRDGVKQGFLVFFLALDLDKHH</sequence>
<reference evidence="1 2" key="1">
    <citation type="journal article" date="2023" name="Mol. Phylogenet. Evol.">
        <title>Genome-scale phylogeny and comparative genomics of the fungal order Sordariales.</title>
        <authorList>
            <person name="Hensen N."/>
            <person name="Bonometti L."/>
            <person name="Westerberg I."/>
            <person name="Brannstrom I.O."/>
            <person name="Guillou S."/>
            <person name="Cros-Aarteil S."/>
            <person name="Calhoun S."/>
            <person name="Haridas S."/>
            <person name="Kuo A."/>
            <person name="Mondo S."/>
            <person name="Pangilinan J."/>
            <person name="Riley R."/>
            <person name="LaButti K."/>
            <person name="Andreopoulos B."/>
            <person name="Lipzen A."/>
            <person name="Chen C."/>
            <person name="Yan M."/>
            <person name="Daum C."/>
            <person name="Ng V."/>
            <person name="Clum A."/>
            <person name="Steindorff A."/>
            <person name="Ohm R.A."/>
            <person name="Martin F."/>
            <person name="Silar P."/>
            <person name="Natvig D.O."/>
            <person name="Lalanne C."/>
            <person name="Gautier V."/>
            <person name="Ament-Velasquez S.L."/>
            <person name="Kruys A."/>
            <person name="Hutchinson M.I."/>
            <person name="Powell A.J."/>
            <person name="Barry K."/>
            <person name="Miller A.N."/>
            <person name="Grigoriev I.V."/>
            <person name="Debuchy R."/>
            <person name="Gladieux P."/>
            <person name="Hiltunen Thoren M."/>
            <person name="Johannesson H."/>
        </authorList>
    </citation>
    <scope>NUCLEOTIDE SEQUENCE [LARGE SCALE GENOMIC DNA]</scope>
    <source>
        <strain evidence="1 2">FGSC 10403</strain>
    </source>
</reference>
<dbReference type="AlphaFoldDB" id="A0AAJ0I7P2"/>
<organism evidence="1 2">
    <name type="scientific">Neurospora hispaniola</name>
    <dbReference type="NCBI Taxonomy" id="588809"/>
    <lineage>
        <taxon>Eukaryota</taxon>
        <taxon>Fungi</taxon>
        <taxon>Dikarya</taxon>
        <taxon>Ascomycota</taxon>
        <taxon>Pezizomycotina</taxon>
        <taxon>Sordariomycetes</taxon>
        <taxon>Sordariomycetidae</taxon>
        <taxon>Sordariales</taxon>
        <taxon>Sordariaceae</taxon>
        <taxon>Neurospora</taxon>
    </lineage>
</organism>